<evidence type="ECO:0000313" key="8">
    <source>
        <dbReference type="Proteomes" id="UP000033930"/>
    </source>
</evidence>
<dbReference type="EMBL" id="LCAW01000002">
    <property type="protein sequence ID" value="KKR99825.1"/>
    <property type="molecule type" value="Genomic_DNA"/>
</dbReference>
<proteinExistence type="predicted"/>
<dbReference type="Proteomes" id="UP000033930">
    <property type="component" value="Unassembled WGS sequence"/>
</dbReference>
<organism evidence="7 8">
    <name type="scientific">Candidatus Uhrbacteria bacterium GW2011_GWC1_41_20</name>
    <dbReference type="NCBI Taxonomy" id="1618983"/>
    <lineage>
        <taxon>Bacteria</taxon>
        <taxon>Candidatus Uhriibacteriota</taxon>
    </lineage>
</organism>
<keyword evidence="5 6" id="KW-0472">Membrane</keyword>
<dbReference type="Pfam" id="PF07963">
    <property type="entry name" value="N_methyl"/>
    <property type="match status" value="1"/>
</dbReference>
<keyword evidence="2" id="KW-0488">Methylation</keyword>
<comment type="subcellular location">
    <subcellularLocation>
        <location evidence="1">Membrane</location>
        <topology evidence="1">Single-pass membrane protein</topology>
    </subcellularLocation>
</comment>
<protein>
    <submittedName>
        <fullName evidence="7">Uncharacterized protein</fullName>
    </submittedName>
</protein>
<sequence length="157" mass="16364">MRTKKGFTLIELLIVIAIIAILAAAIFVALDPVTRFQEARDARRYNDLNNTLTAVVTDQVDNGGTYIAAVTGLTDDLFYTIGTDVAACDAGCTAQVTQAACADLTGLVTEGYLGSVPMDPSTGTAGKTDYYISKKANGTVEVGSCDPEGGSAITLTR</sequence>
<keyword evidence="4 6" id="KW-1133">Transmembrane helix</keyword>
<evidence type="ECO:0000256" key="5">
    <source>
        <dbReference type="ARBA" id="ARBA00023136"/>
    </source>
</evidence>
<feature type="transmembrane region" description="Helical" evidence="6">
    <location>
        <begin position="12"/>
        <end position="30"/>
    </location>
</feature>
<evidence type="ECO:0000256" key="2">
    <source>
        <dbReference type="ARBA" id="ARBA00022481"/>
    </source>
</evidence>
<keyword evidence="3 6" id="KW-0812">Transmembrane</keyword>
<dbReference type="InterPro" id="IPR012902">
    <property type="entry name" value="N_methyl_site"/>
</dbReference>
<dbReference type="PROSITE" id="PS00409">
    <property type="entry name" value="PROKAR_NTER_METHYL"/>
    <property type="match status" value="1"/>
</dbReference>
<dbReference type="GO" id="GO:0016020">
    <property type="term" value="C:membrane"/>
    <property type="evidence" value="ECO:0007669"/>
    <property type="project" value="UniProtKB-SubCell"/>
</dbReference>
<dbReference type="NCBIfam" id="TIGR02532">
    <property type="entry name" value="IV_pilin_GFxxxE"/>
    <property type="match status" value="1"/>
</dbReference>
<name>A0A0G0XS96_9BACT</name>
<accession>A0A0G0XS96</accession>
<dbReference type="InterPro" id="IPR045584">
    <property type="entry name" value="Pilin-like"/>
</dbReference>
<evidence type="ECO:0000256" key="6">
    <source>
        <dbReference type="SAM" id="Phobius"/>
    </source>
</evidence>
<dbReference type="AlphaFoldDB" id="A0A0G0XS96"/>
<dbReference type="GO" id="GO:0015627">
    <property type="term" value="C:type II protein secretion system complex"/>
    <property type="evidence" value="ECO:0007669"/>
    <property type="project" value="InterPro"/>
</dbReference>
<evidence type="ECO:0000256" key="4">
    <source>
        <dbReference type="ARBA" id="ARBA00022989"/>
    </source>
</evidence>
<comment type="caution">
    <text evidence="7">The sequence shown here is derived from an EMBL/GenBank/DDBJ whole genome shotgun (WGS) entry which is preliminary data.</text>
</comment>
<evidence type="ECO:0000256" key="1">
    <source>
        <dbReference type="ARBA" id="ARBA00004167"/>
    </source>
</evidence>
<dbReference type="Gene3D" id="3.30.700.10">
    <property type="entry name" value="Glycoprotein, Type 4 Pilin"/>
    <property type="match status" value="1"/>
</dbReference>
<evidence type="ECO:0000256" key="3">
    <source>
        <dbReference type="ARBA" id="ARBA00022692"/>
    </source>
</evidence>
<dbReference type="PRINTS" id="PR00885">
    <property type="entry name" value="BCTERIALGSPH"/>
</dbReference>
<gene>
    <name evidence="7" type="ORF">UU50_C0002G0007</name>
</gene>
<dbReference type="InterPro" id="IPR002416">
    <property type="entry name" value="T2SS_protein-GspH"/>
</dbReference>
<reference evidence="7 8" key="1">
    <citation type="journal article" date="2015" name="Nature">
        <title>rRNA introns, odd ribosomes, and small enigmatic genomes across a large radiation of phyla.</title>
        <authorList>
            <person name="Brown C.T."/>
            <person name="Hug L.A."/>
            <person name="Thomas B.C."/>
            <person name="Sharon I."/>
            <person name="Castelle C.J."/>
            <person name="Singh A."/>
            <person name="Wilkins M.J."/>
            <person name="Williams K.H."/>
            <person name="Banfield J.F."/>
        </authorList>
    </citation>
    <scope>NUCLEOTIDE SEQUENCE [LARGE SCALE GENOMIC DNA]</scope>
</reference>
<evidence type="ECO:0000313" key="7">
    <source>
        <dbReference type="EMBL" id="KKR99825.1"/>
    </source>
</evidence>
<dbReference type="GO" id="GO:0015628">
    <property type="term" value="P:protein secretion by the type II secretion system"/>
    <property type="evidence" value="ECO:0007669"/>
    <property type="project" value="InterPro"/>
</dbReference>
<dbReference type="SUPFAM" id="SSF54523">
    <property type="entry name" value="Pili subunits"/>
    <property type="match status" value="1"/>
</dbReference>